<dbReference type="RefSeq" id="WP_007286272.1">
    <property type="nucleotide sequence ID" value="NZ_BAABXU010000001.1"/>
</dbReference>
<feature type="transmembrane region" description="Helical" evidence="6">
    <location>
        <begin position="98"/>
        <end position="121"/>
    </location>
</feature>
<dbReference type="EMBL" id="CACRUE010000026">
    <property type="protein sequence ID" value="VYU10784.1"/>
    <property type="molecule type" value="Genomic_DNA"/>
</dbReference>
<dbReference type="Proteomes" id="UP001299409">
    <property type="component" value="Unassembled WGS sequence"/>
</dbReference>
<evidence type="ECO:0000256" key="3">
    <source>
        <dbReference type="ARBA" id="ARBA00022692"/>
    </source>
</evidence>
<keyword evidence="9" id="KW-1185">Reference proteome</keyword>
<evidence type="ECO:0000256" key="1">
    <source>
        <dbReference type="ARBA" id="ARBA00004651"/>
    </source>
</evidence>
<dbReference type="EMBL" id="JAJBMB010000003">
    <property type="protein sequence ID" value="MCB5445411.1"/>
    <property type="molecule type" value="Genomic_DNA"/>
</dbReference>
<keyword evidence="5 6" id="KW-0472">Membrane</keyword>
<evidence type="ECO:0000313" key="9">
    <source>
        <dbReference type="Proteomes" id="UP001299409"/>
    </source>
</evidence>
<dbReference type="GO" id="GO:0005886">
    <property type="term" value="C:plasma membrane"/>
    <property type="evidence" value="ECO:0007669"/>
    <property type="project" value="UniProtKB-SubCell"/>
</dbReference>
<protein>
    <submittedName>
        <fullName evidence="7">Phosphate-starvation-inducible PsiE family protein</fullName>
    </submittedName>
</protein>
<dbReference type="AlphaFoldDB" id="A0A6N3C621"/>
<name>A0A6N3C621_9FIRM</name>
<reference evidence="7 9" key="2">
    <citation type="submission" date="2021-10" db="EMBL/GenBank/DDBJ databases">
        <title>Collection of gut derived symbiotic bacterial strains cultured from healthy donors.</title>
        <authorList>
            <person name="Lin H."/>
            <person name="Littmann E."/>
            <person name="Claire K."/>
            <person name="Pamer E."/>
        </authorList>
    </citation>
    <scope>NUCLEOTIDE SEQUENCE [LARGE SCALE GENOMIC DNA]</scope>
    <source>
        <strain evidence="7 9">MSK.17.68</strain>
    </source>
</reference>
<accession>A0A6N3C621</accession>
<evidence type="ECO:0000256" key="2">
    <source>
        <dbReference type="ARBA" id="ARBA00022475"/>
    </source>
</evidence>
<reference evidence="8" key="1">
    <citation type="submission" date="2019-11" db="EMBL/GenBank/DDBJ databases">
        <authorList>
            <person name="Feng L."/>
        </authorList>
    </citation>
    <scope>NUCLEOTIDE SEQUENCE</scope>
    <source>
        <strain evidence="8">IbartlettiiLFYP30</strain>
    </source>
</reference>
<keyword evidence="4 6" id="KW-1133">Transmembrane helix</keyword>
<keyword evidence="2" id="KW-1003">Cell membrane</keyword>
<comment type="subcellular location">
    <subcellularLocation>
        <location evidence="1">Cell membrane</location>
        <topology evidence="1">Multi-pass membrane protein</topology>
    </subcellularLocation>
</comment>
<organism evidence="8">
    <name type="scientific">Intestinibacter bartlettii</name>
    <dbReference type="NCBI Taxonomy" id="261299"/>
    <lineage>
        <taxon>Bacteria</taxon>
        <taxon>Bacillati</taxon>
        <taxon>Bacillota</taxon>
        <taxon>Clostridia</taxon>
        <taxon>Peptostreptococcales</taxon>
        <taxon>Peptostreptococcaceae</taxon>
        <taxon>Intestinibacter</taxon>
    </lineage>
</organism>
<proteinExistence type="predicted"/>
<evidence type="ECO:0000313" key="8">
    <source>
        <dbReference type="EMBL" id="VYU10784.1"/>
    </source>
</evidence>
<keyword evidence="3 6" id="KW-0812">Transmembrane</keyword>
<sequence>MKRNTKQTFIKIAHLCEILLSIVILLVILLGIFDILREVYGAYIIDFANPVNYEQLNNFLAQILLLVIAVELVIMLCLHRPETLLEVLLYAIARKLLLIPKSSSAGELLLGVLAIAAIFFIKKYLIPTNNKNNDNNEQKNSIKSIIASYLKDDDDNVSMF</sequence>
<gene>
    <name evidence="8" type="ORF">IBLFYP30_01755</name>
    <name evidence="7" type="ORF">LIP50_04250</name>
</gene>
<dbReference type="GeneID" id="89566000"/>
<dbReference type="Pfam" id="PF06146">
    <property type="entry name" value="PsiE"/>
    <property type="match status" value="1"/>
</dbReference>
<feature type="transmembrane region" description="Helical" evidence="6">
    <location>
        <begin position="59"/>
        <end position="78"/>
    </location>
</feature>
<feature type="transmembrane region" description="Helical" evidence="6">
    <location>
        <begin position="12"/>
        <end position="33"/>
    </location>
</feature>
<evidence type="ECO:0000256" key="5">
    <source>
        <dbReference type="ARBA" id="ARBA00023136"/>
    </source>
</evidence>
<dbReference type="InterPro" id="IPR020948">
    <property type="entry name" value="P_starv_induced_PsiE-like"/>
</dbReference>
<evidence type="ECO:0000256" key="6">
    <source>
        <dbReference type="SAM" id="Phobius"/>
    </source>
</evidence>
<evidence type="ECO:0000256" key="4">
    <source>
        <dbReference type="ARBA" id="ARBA00022989"/>
    </source>
</evidence>
<evidence type="ECO:0000313" key="7">
    <source>
        <dbReference type="EMBL" id="MCB5445411.1"/>
    </source>
</evidence>